<reference evidence="1" key="1">
    <citation type="submission" date="2022-03" db="EMBL/GenBank/DDBJ databases">
        <authorList>
            <person name="Lindestad O."/>
        </authorList>
    </citation>
    <scope>NUCLEOTIDE SEQUENCE</scope>
</reference>
<sequence length="132" mass="15508">MEINIKKRYCWPDSRTVLAWIKSDPRTFKTFVAHRLAEIEEFSKTSGWSYVPTKQTTFGSNHWWFNGPEFLKLDCNKWPKDHSDRLLLATGKEKTQTVATARHIQPPIPDVNRFSSWTLYLRASGFASYFTF</sequence>
<dbReference type="PANTHER" id="PTHR22955:SF77">
    <property type="entry name" value="ASPARTIC PUTATIVE DOMAIN-CONTAINING PROTEIN-RELATED"/>
    <property type="match status" value="1"/>
</dbReference>
<dbReference type="EMBL" id="CAKXAJ010019812">
    <property type="protein sequence ID" value="CAH2218838.1"/>
    <property type="molecule type" value="Genomic_DNA"/>
</dbReference>
<gene>
    <name evidence="1" type="primary">jg22722</name>
    <name evidence="1" type="ORF">PAEG_LOCUS6441</name>
</gene>
<proteinExistence type="predicted"/>
<dbReference type="PANTHER" id="PTHR22955">
    <property type="entry name" value="RETROTRANSPOSON"/>
    <property type="match status" value="1"/>
</dbReference>
<organism evidence="1 2">
    <name type="scientific">Pararge aegeria aegeria</name>
    <dbReference type="NCBI Taxonomy" id="348720"/>
    <lineage>
        <taxon>Eukaryota</taxon>
        <taxon>Metazoa</taxon>
        <taxon>Ecdysozoa</taxon>
        <taxon>Arthropoda</taxon>
        <taxon>Hexapoda</taxon>
        <taxon>Insecta</taxon>
        <taxon>Pterygota</taxon>
        <taxon>Neoptera</taxon>
        <taxon>Endopterygota</taxon>
        <taxon>Lepidoptera</taxon>
        <taxon>Glossata</taxon>
        <taxon>Ditrysia</taxon>
        <taxon>Papilionoidea</taxon>
        <taxon>Nymphalidae</taxon>
        <taxon>Satyrinae</taxon>
        <taxon>Satyrini</taxon>
        <taxon>Parargina</taxon>
        <taxon>Pararge</taxon>
    </lineage>
</organism>
<dbReference type="Proteomes" id="UP000838756">
    <property type="component" value="Unassembled WGS sequence"/>
</dbReference>
<keyword evidence="2" id="KW-1185">Reference proteome</keyword>
<comment type="caution">
    <text evidence="1">The sequence shown here is derived from an EMBL/GenBank/DDBJ whole genome shotgun (WGS) entry which is preliminary data.</text>
</comment>
<evidence type="ECO:0000313" key="2">
    <source>
        <dbReference type="Proteomes" id="UP000838756"/>
    </source>
</evidence>
<accession>A0A8S4QT07</accession>
<dbReference type="AlphaFoldDB" id="A0A8S4QT07"/>
<dbReference type="OrthoDB" id="8036689at2759"/>
<evidence type="ECO:0000313" key="1">
    <source>
        <dbReference type="EMBL" id="CAH2218838.1"/>
    </source>
</evidence>
<name>A0A8S4QT07_9NEOP</name>
<protein>
    <submittedName>
        <fullName evidence="1">Jg22722 protein</fullName>
    </submittedName>
</protein>